<dbReference type="OrthoDB" id="514299at2759"/>
<dbReference type="RefSeq" id="XP_015810467.3">
    <property type="nucleotide sequence ID" value="XM_015954981.3"/>
</dbReference>
<dbReference type="Proteomes" id="UP000822369">
    <property type="component" value="Chromosome 10"/>
</dbReference>
<evidence type="ECO:0000256" key="8">
    <source>
        <dbReference type="ARBA" id="ARBA00023136"/>
    </source>
</evidence>
<proteinExistence type="inferred from homology"/>
<evidence type="ECO:0000256" key="3">
    <source>
        <dbReference type="ARBA" id="ARBA00022679"/>
    </source>
</evidence>
<comment type="subcellular location">
    <subcellularLocation>
        <location evidence="1">Golgi apparatus membrane</location>
        <topology evidence="1">Single-pass type II membrane protein</topology>
    </subcellularLocation>
</comment>
<feature type="region of interest" description="Disordered" evidence="10">
    <location>
        <begin position="51"/>
        <end position="84"/>
    </location>
</feature>
<keyword evidence="5" id="KW-0735">Signal-anchor</keyword>
<evidence type="ECO:0000256" key="10">
    <source>
        <dbReference type="SAM" id="MobiDB-lite"/>
    </source>
</evidence>
<keyword evidence="6" id="KW-1133">Transmembrane helix</keyword>
<protein>
    <submittedName>
        <fullName evidence="11">Galactose-3-O-sulfotransferase 2-like</fullName>
    </submittedName>
</protein>
<evidence type="ECO:0000256" key="6">
    <source>
        <dbReference type="ARBA" id="ARBA00022989"/>
    </source>
</evidence>
<dbReference type="PANTHER" id="PTHR14647:SF62">
    <property type="entry name" value="GALACTOSE-3-O-SULFOTRANSFERASE 2"/>
    <property type="match status" value="1"/>
</dbReference>
<evidence type="ECO:0000256" key="4">
    <source>
        <dbReference type="ARBA" id="ARBA00022692"/>
    </source>
</evidence>
<dbReference type="InterPro" id="IPR009729">
    <property type="entry name" value="Gal-3-0_sulfotransfrase"/>
</dbReference>
<reference evidence="11" key="1">
    <citation type="submission" date="2020-03" db="EMBL/GenBank/DDBJ databases">
        <title>Intra-Species Differences in Population Size shape Life History and Genome Evolution.</title>
        <authorList>
            <person name="Willemsen D."/>
            <person name="Cui R."/>
            <person name="Valenzano D.R."/>
        </authorList>
    </citation>
    <scope>NUCLEOTIDE SEQUENCE</scope>
    <source>
        <strain evidence="11">GRZ</strain>
        <tissue evidence="11">Whole</tissue>
    </source>
</reference>
<dbReference type="AlphaFoldDB" id="A0A9D3BKS7"/>
<comment type="caution">
    <text evidence="11">The sequence shown here is derived from an EMBL/GenBank/DDBJ whole genome shotgun (WGS) entry which is preliminary data.</text>
</comment>
<keyword evidence="3" id="KW-0808">Transferase</keyword>
<evidence type="ECO:0000313" key="12">
    <source>
        <dbReference type="Proteomes" id="UP000822369"/>
    </source>
</evidence>
<dbReference type="OMA" id="YPHHFLA"/>
<accession>A0A9D3BKS7</accession>
<feature type="compositionally biased region" description="Basic and acidic residues" evidence="10">
    <location>
        <begin position="56"/>
        <end position="75"/>
    </location>
</feature>
<evidence type="ECO:0000256" key="5">
    <source>
        <dbReference type="ARBA" id="ARBA00022968"/>
    </source>
</evidence>
<name>A0A9D3BKS7_NOTFU</name>
<dbReference type="PANTHER" id="PTHR14647">
    <property type="entry name" value="GALACTOSE-3-O-SULFOTRANSFERASE"/>
    <property type="match status" value="1"/>
</dbReference>
<dbReference type="EMBL" id="JAAVVJ010000010">
    <property type="protein sequence ID" value="KAF7213637.1"/>
    <property type="molecule type" value="Genomic_DNA"/>
</dbReference>
<dbReference type="Gene3D" id="3.40.50.300">
    <property type="entry name" value="P-loop containing nucleotide triphosphate hydrolases"/>
    <property type="match status" value="1"/>
</dbReference>
<evidence type="ECO:0000256" key="2">
    <source>
        <dbReference type="ARBA" id="ARBA00008124"/>
    </source>
</evidence>
<dbReference type="SUPFAM" id="SSF52540">
    <property type="entry name" value="P-loop containing nucleoside triphosphate hydrolases"/>
    <property type="match status" value="1"/>
</dbReference>
<organism evidence="11 12">
    <name type="scientific">Nothobranchius furzeri</name>
    <name type="common">Turquoise killifish</name>
    <dbReference type="NCBI Taxonomy" id="105023"/>
    <lineage>
        <taxon>Eukaryota</taxon>
        <taxon>Metazoa</taxon>
        <taxon>Chordata</taxon>
        <taxon>Craniata</taxon>
        <taxon>Vertebrata</taxon>
        <taxon>Euteleostomi</taxon>
        <taxon>Actinopterygii</taxon>
        <taxon>Neopterygii</taxon>
        <taxon>Teleostei</taxon>
        <taxon>Neoteleostei</taxon>
        <taxon>Acanthomorphata</taxon>
        <taxon>Ovalentaria</taxon>
        <taxon>Atherinomorphae</taxon>
        <taxon>Cyprinodontiformes</taxon>
        <taxon>Nothobranchiidae</taxon>
        <taxon>Nothobranchius</taxon>
    </lineage>
</organism>
<dbReference type="GO" id="GO:0000139">
    <property type="term" value="C:Golgi membrane"/>
    <property type="evidence" value="ECO:0007669"/>
    <property type="project" value="UniProtKB-SubCell"/>
</dbReference>
<dbReference type="GO" id="GO:0009247">
    <property type="term" value="P:glycolipid biosynthetic process"/>
    <property type="evidence" value="ECO:0007669"/>
    <property type="project" value="InterPro"/>
</dbReference>
<keyword evidence="8" id="KW-0472">Membrane</keyword>
<gene>
    <name evidence="11" type="ORF">G4P62_008082</name>
</gene>
<dbReference type="GO" id="GO:0001733">
    <property type="term" value="F:galactosylceramide sulfotransferase activity"/>
    <property type="evidence" value="ECO:0007669"/>
    <property type="project" value="InterPro"/>
</dbReference>
<dbReference type="KEGG" id="nfu:107382731"/>
<evidence type="ECO:0000256" key="7">
    <source>
        <dbReference type="ARBA" id="ARBA00023034"/>
    </source>
</evidence>
<dbReference type="InterPro" id="IPR027417">
    <property type="entry name" value="P-loop_NTPase"/>
</dbReference>
<sequence length="477" mass="54979">MCYPRPLPGHGPAYQSDTRRHPCRPLLCFRGAKLTGLLLLRTSISKQNLLPTVPADLEHNQKPRSEQTTNLHRESEEDEESSHDPLLKCVQKVINVVAGSGKMLISTSTKVLNSHRNKSHSKETCVPKSHIVFLKTHKTASSSILNILYRYGESRNLTFALPRNKHSQMFYPTFFASRFVEGFNSRCGRDFHIMCNHMRFRKSEVSKVMLQETFYFSILRHPVAMMESIFAYYNTIAAFSKTRRLEDFLDSCWEDYKSSVRNNHYAHNVLAFDFGFDNNVADGAEHLNERAAEAVAAIERDFHLVLISDYFDESMILLKHALCWSLEDVVSFRLNSRSEQTRHKVSAETAEKIKRWNALDWRIYLHFNATFWHQVGSLVGQEQMKREVSQLRELRAKLANTCLKDGGPVNPSKIKDPGLKPFQYGAAVIQGYNLNPHLDRDTRTKCLRLITPELQYTRLLYTKQFPDLAAKHTPKAQ</sequence>
<dbReference type="Pfam" id="PF06990">
    <property type="entry name" value="Gal-3-0_sulfotr"/>
    <property type="match status" value="1"/>
</dbReference>
<keyword evidence="4" id="KW-0812">Transmembrane</keyword>
<comment type="similarity">
    <text evidence="2">Belongs to the galactose-3-O-sulfotransferase family.</text>
</comment>
<keyword evidence="9" id="KW-0325">Glycoprotein</keyword>
<keyword evidence="7" id="KW-0333">Golgi apparatus</keyword>
<evidence type="ECO:0000256" key="1">
    <source>
        <dbReference type="ARBA" id="ARBA00004323"/>
    </source>
</evidence>
<evidence type="ECO:0000313" key="11">
    <source>
        <dbReference type="EMBL" id="KAF7213637.1"/>
    </source>
</evidence>
<evidence type="ECO:0000256" key="9">
    <source>
        <dbReference type="ARBA" id="ARBA00023180"/>
    </source>
</evidence>